<dbReference type="OrthoDB" id="9804020at2"/>
<evidence type="ECO:0000313" key="8">
    <source>
        <dbReference type="Proteomes" id="UP000069162"/>
    </source>
</evidence>
<feature type="domain" description="HTH gntR-type" evidence="6">
    <location>
        <begin position="4"/>
        <end position="72"/>
    </location>
</feature>
<dbReference type="SUPFAM" id="SSF53383">
    <property type="entry name" value="PLP-dependent transferases"/>
    <property type="match status" value="1"/>
</dbReference>
<dbReference type="SMART" id="SM00345">
    <property type="entry name" value="HTH_GNTR"/>
    <property type="match status" value="1"/>
</dbReference>
<protein>
    <submittedName>
        <fullName evidence="7">Transcriptional regulator</fullName>
    </submittedName>
</protein>
<dbReference type="InterPro" id="IPR015422">
    <property type="entry name" value="PyrdxlP-dep_Trfase_small"/>
</dbReference>
<name>A0A806X9F5_9ENTR</name>
<dbReference type="PANTHER" id="PTHR46577">
    <property type="entry name" value="HTH-TYPE TRANSCRIPTIONAL REGULATORY PROTEIN GABR"/>
    <property type="match status" value="1"/>
</dbReference>
<dbReference type="NCBIfam" id="NF012025">
    <property type="entry name" value="PRK15481.1"/>
    <property type="match status" value="1"/>
</dbReference>
<dbReference type="PROSITE" id="PS50949">
    <property type="entry name" value="HTH_GNTR"/>
    <property type="match status" value="1"/>
</dbReference>
<sequence>MIGGKTANEIFDSVRLHVQSGELQPGDTLPPVRELAVSLAINRNTVAAAYKRLVTSGLAQSLGRNGTVIAAPNFRPAREGNAPQTRLLDISGGNPAPARLPDVRRYFTAIDATPRLYGDAAVDARLGVWAENWMADDHPAGGEINLASGAVDAVERLLSAQLLPGDSVAVEDPCFLSSINMLRYAGFSPAPVAVDHEGMQVDALEAALLNGARAAIVTPRAHNPTGCSLSAARAAALREVLARYPQVMVIVDDHFALLSAADYHSVIPDTTRRWALVRSMSKALGPDMRMALIACDTVTSAHLRLRLNPGSQWVSHLLQDLVFACLTDDRIRERLDDNRRFYASQQRKMAAALHARGVSHVLPGDGLNLWLSLTGPSQPLAFQLAQAGWLVREGEPFGIRTPAHGLRLSLSTLNDDDIARLADDIQYALQQHNQE</sequence>
<evidence type="ECO:0000256" key="3">
    <source>
        <dbReference type="ARBA" id="ARBA00023015"/>
    </source>
</evidence>
<reference evidence="8" key="1">
    <citation type="submission" date="2015-10" db="EMBL/GenBank/DDBJ databases">
        <title>Complete Genome Sequencing of Klebsiella sp. strain G5.</title>
        <authorList>
            <person name="Chan K.-G."/>
            <person name="Chen J.-W."/>
        </authorList>
    </citation>
    <scope>NUCLEOTIDE SEQUENCE [LARGE SCALE GENOMIC DNA]</scope>
    <source>
        <strain evidence="8">G5</strain>
    </source>
</reference>
<dbReference type="InterPro" id="IPR000524">
    <property type="entry name" value="Tscrpt_reg_HTH_GntR"/>
</dbReference>
<dbReference type="Gene3D" id="3.90.1150.10">
    <property type="entry name" value="Aspartate Aminotransferase, domain 1"/>
    <property type="match status" value="1"/>
</dbReference>
<dbReference type="InterPro" id="IPR051446">
    <property type="entry name" value="HTH_trans_reg/aminotransferase"/>
</dbReference>
<dbReference type="Pfam" id="PF00392">
    <property type="entry name" value="GntR"/>
    <property type="match status" value="1"/>
</dbReference>
<dbReference type="GO" id="GO:0030170">
    <property type="term" value="F:pyridoxal phosphate binding"/>
    <property type="evidence" value="ECO:0007669"/>
    <property type="project" value="InterPro"/>
</dbReference>
<keyword evidence="5" id="KW-0804">Transcription</keyword>
<dbReference type="AlphaFoldDB" id="A0A806X9F5"/>
<dbReference type="GO" id="GO:0003700">
    <property type="term" value="F:DNA-binding transcription factor activity"/>
    <property type="evidence" value="ECO:0007669"/>
    <property type="project" value="InterPro"/>
</dbReference>
<evidence type="ECO:0000256" key="1">
    <source>
        <dbReference type="ARBA" id="ARBA00005384"/>
    </source>
</evidence>
<dbReference type="CDD" id="cd00609">
    <property type="entry name" value="AAT_like"/>
    <property type="match status" value="1"/>
</dbReference>
<dbReference type="PANTHER" id="PTHR46577:SF1">
    <property type="entry name" value="HTH-TYPE TRANSCRIPTIONAL REGULATORY PROTEIN GABR"/>
    <property type="match status" value="1"/>
</dbReference>
<dbReference type="InterPro" id="IPR036390">
    <property type="entry name" value="WH_DNA-bd_sf"/>
</dbReference>
<accession>A0A806X9F5</accession>
<keyword evidence="4" id="KW-0238">DNA-binding</keyword>
<keyword evidence="2" id="KW-0663">Pyridoxal phosphate</keyword>
<dbReference type="GO" id="GO:0003677">
    <property type="term" value="F:DNA binding"/>
    <property type="evidence" value="ECO:0007669"/>
    <property type="project" value="UniProtKB-KW"/>
</dbReference>
<dbReference type="Proteomes" id="UP000069162">
    <property type="component" value="Chromosome"/>
</dbReference>
<dbReference type="InterPro" id="IPR004839">
    <property type="entry name" value="Aminotransferase_I/II_large"/>
</dbReference>
<dbReference type="SUPFAM" id="SSF46785">
    <property type="entry name" value="Winged helix' DNA-binding domain"/>
    <property type="match status" value="1"/>
</dbReference>
<dbReference type="Gene3D" id="3.40.640.10">
    <property type="entry name" value="Type I PLP-dependent aspartate aminotransferase-like (Major domain)"/>
    <property type="match status" value="1"/>
</dbReference>
<evidence type="ECO:0000256" key="2">
    <source>
        <dbReference type="ARBA" id="ARBA00022898"/>
    </source>
</evidence>
<comment type="similarity">
    <text evidence="1">In the C-terminal section; belongs to the class-I pyridoxal-phosphate-dependent aminotransferase family.</text>
</comment>
<keyword evidence="3" id="KW-0805">Transcription regulation</keyword>
<dbReference type="KEGG" id="kle:AO703_15190"/>
<evidence type="ECO:0000313" key="7">
    <source>
        <dbReference type="EMBL" id="ALR77582.1"/>
    </source>
</evidence>
<proteinExistence type="inferred from homology"/>
<gene>
    <name evidence="7" type="ORF">AO703_15190</name>
</gene>
<evidence type="ECO:0000256" key="4">
    <source>
        <dbReference type="ARBA" id="ARBA00023125"/>
    </source>
</evidence>
<dbReference type="InterPro" id="IPR036388">
    <property type="entry name" value="WH-like_DNA-bd_sf"/>
</dbReference>
<dbReference type="Gene3D" id="1.10.10.10">
    <property type="entry name" value="Winged helix-like DNA-binding domain superfamily/Winged helix DNA-binding domain"/>
    <property type="match status" value="1"/>
</dbReference>
<dbReference type="Pfam" id="PF00155">
    <property type="entry name" value="Aminotran_1_2"/>
    <property type="match status" value="1"/>
</dbReference>
<evidence type="ECO:0000256" key="5">
    <source>
        <dbReference type="ARBA" id="ARBA00023163"/>
    </source>
</evidence>
<dbReference type="RefSeq" id="WP_062741637.1">
    <property type="nucleotide sequence ID" value="NZ_CP012871.1"/>
</dbReference>
<dbReference type="InterPro" id="IPR015424">
    <property type="entry name" value="PyrdxlP-dep_Trfase"/>
</dbReference>
<dbReference type="InterPro" id="IPR015421">
    <property type="entry name" value="PyrdxlP-dep_Trfase_major"/>
</dbReference>
<dbReference type="CDD" id="cd07377">
    <property type="entry name" value="WHTH_GntR"/>
    <property type="match status" value="1"/>
</dbReference>
<organism evidence="7 8">
    <name type="scientific">[Enterobacter] lignolyticus</name>
    <dbReference type="NCBI Taxonomy" id="1334193"/>
    <lineage>
        <taxon>Bacteria</taxon>
        <taxon>Pseudomonadati</taxon>
        <taxon>Pseudomonadota</taxon>
        <taxon>Gammaproteobacteria</taxon>
        <taxon>Enterobacterales</taxon>
        <taxon>Enterobacteriaceae</taxon>
        <taxon>Pluralibacter</taxon>
    </lineage>
</organism>
<evidence type="ECO:0000259" key="6">
    <source>
        <dbReference type="PROSITE" id="PS50949"/>
    </source>
</evidence>
<dbReference type="EMBL" id="CP012871">
    <property type="protein sequence ID" value="ALR77582.1"/>
    <property type="molecule type" value="Genomic_DNA"/>
</dbReference>